<comment type="caution">
    <text evidence="8">The sequence shown here is derived from an EMBL/GenBank/DDBJ whole genome shotgun (WGS) entry which is preliminary data.</text>
</comment>
<evidence type="ECO:0000256" key="1">
    <source>
        <dbReference type="ARBA" id="ARBA00009913"/>
    </source>
</evidence>
<proteinExistence type="inferred from homology"/>
<dbReference type="CDD" id="cd00569">
    <property type="entry name" value="HTH_Hin_like"/>
    <property type="match status" value="1"/>
</dbReference>
<evidence type="ECO:0000313" key="10">
    <source>
        <dbReference type="Proteomes" id="UP000638462"/>
    </source>
</evidence>
<reference evidence="7" key="1">
    <citation type="journal article" date="2014" name="Int. J. Syst. Evol. Microbiol.">
        <title>Complete genome of a new Firmicutes species belonging to the dominant human colonic microbiota ('Ruminococcus bicirculans') reveals two chromosomes and a selective capacity to utilize plant glucans.</title>
        <authorList>
            <consortium name="NISC Comparative Sequencing Program"/>
            <person name="Wegmann U."/>
            <person name="Louis P."/>
            <person name="Goesmann A."/>
            <person name="Henrissat B."/>
            <person name="Duncan S.H."/>
            <person name="Flint H.J."/>
        </authorList>
    </citation>
    <scope>NUCLEOTIDE SEQUENCE</scope>
    <source>
        <strain evidence="7">CGMCC 1.15394</strain>
    </source>
</reference>
<evidence type="ECO:0000313" key="7">
    <source>
        <dbReference type="EMBL" id="GGE92856.1"/>
    </source>
</evidence>
<dbReference type="SUPFAM" id="SSF53041">
    <property type="entry name" value="Resolvase-like"/>
    <property type="match status" value="1"/>
</dbReference>
<evidence type="ECO:0000256" key="5">
    <source>
        <dbReference type="PIRSR" id="PIRSR606118-50"/>
    </source>
</evidence>
<comment type="similarity">
    <text evidence="1">Belongs to the site-specific recombinase resolvase family.</text>
</comment>
<keyword evidence="2" id="KW-0229">DNA integration</keyword>
<dbReference type="Proteomes" id="UP000638462">
    <property type="component" value="Unassembled WGS sequence"/>
</dbReference>
<dbReference type="PANTHER" id="PTHR30461">
    <property type="entry name" value="DNA-INVERTASE FROM LAMBDOID PROPHAGE"/>
    <property type="match status" value="1"/>
</dbReference>
<dbReference type="PROSITE" id="PS51736">
    <property type="entry name" value="RECOMBINASES_3"/>
    <property type="match status" value="1"/>
</dbReference>
<dbReference type="AlphaFoldDB" id="A0A3A3EJU4"/>
<dbReference type="GO" id="GO:0000150">
    <property type="term" value="F:DNA strand exchange activity"/>
    <property type="evidence" value="ECO:0007669"/>
    <property type="project" value="InterPro"/>
</dbReference>
<evidence type="ECO:0000259" key="6">
    <source>
        <dbReference type="PROSITE" id="PS51736"/>
    </source>
</evidence>
<evidence type="ECO:0000313" key="8">
    <source>
        <dbReference type="EMBL" id="RJF33129.1"/>
    </source>
</evidence>
<dbReference type="InterPro" id="IPR050639">
    <property type="entry name" value="SSR_resolvase"/>
</dbReference>
<feature type="active site" description="O-(5'-phospho-DNA)-serine intermediate" evidence="5">
    <location>
        <position position="9"/>
    </location>
</feature>
<dbReference type="Pfam" id="PF00239">
    <property type="entry name" value="Resolvase"/>
    <property type="match status" value="1"/>
</dbReference>
<keyword evidence="10" id="KW-1185">Reference proteome</keyword>
<reference evidence="10" key="3">
    <citation type="journal article" date="2019" name="Int. J. Syst. Evol. Microbiol.">
        <title>The Global Catalogue of Microorganisms (GCM) 10K type strain sequencing project: providing services to taxonomists for standard genome sequencing and annotation.</title>
        <authorList>
            <consortium name="The Broad Institute Genomics Platform"/>
            <consortium name="The Broad Institute Genome Sequencing Center for Infectious Disease"/>
            <person name="Wu L."/>
            <person name="Ma J."/>
        </authorList>
    </citation>
    <scope>NUCLEOTIDE SEQUENCE [LARGE SCALE GENOMIC DNA]</scope>
    <source>
        <strain evidence="10">CGMCC 1.15394</strain>
    </source>
</reference>
<protein>
    <submittedName>
        <fullName evidence="8">Recombinase family protein</fullName>
    </submittedName>
    <submittedName>
        <fullName evidence="7">Resolvase</fullName>
    </submittedName>
</protein>
<keyword evidence="4" id="KW-0233">DNA recombination</keyword>
<dbReference type="Proteomes" id="UP000265938">
    <property type="component" value="Unassembled WGS sequence"/>
</dbReference>
<evidence type="ECO:0000256" key="4">
    <source>
        <dbReference type="ARBA" id="ARBA00023172"/>
    </source>
</evidence>
<reference evidence="8 9" key="2">
    <citation type="submission" date="2018-09" db="EMBL/GenBank/DDBJ databases">
        <title>Identification of marine bacteria producing industrial enzymes.</title>
        <authorList>
            <person name="Cheng T.H."/>
            <person name="Saidin J."/>
            <person name="Muhd D.D."/>
            <person name="Isa M.N.M."/>
            <person name="Bakar M.F.A."/>
            <person name="Ismail N."/>
        </authorList>
    </citation>
    <scope>NUCLEOTIDE SEQUENCE [LARGE SCALE GENOMIC DNA]</scope>
    <source>
        <strain evidence="8 9">MNAD 1.6</strain>
    </source>
</reference>
<dbReference type="EMBL" id="BMIT01000005">
    <property type="protein sequence ID" value="GGE92856.1"/>
    <property type="molecule type" value="Genomic_DNA"/>
</dbReference>
<dbReference type="InterPro" id="IPR006119">
    <property type="entry name" value="Resolv_N"/>
</dbReference>
<dbReference type="PANTHER" id="PTHR30461:SF26">
    <property type="entry name" value="RESOLVASE HOMOLOG YNEB"/>
    <property type="match status" value="1"/>
</dbReference>
<gene>
    <name evidence="8" type="ORF">D4741_18630</name>
    <name evidence="7" type="ORF">GCM10008027_17120</name>
</gene>
<dbReference type="Gene3D" id="1.10.10.60">
    <property type="entry name" value="Homeodomain-like"/>
    <property type="match status" value="1"/>
</dbReference>
<accession>A0A3A3EJU4</accession>
<feature type="domain" description="Resolvase/invertase-type recombinase catalytic" evidence="6">
    <location>
        <begin position="1"/>
        <end position="137"/>
    </location>
</feature>
<name>A0A3A3EJU4_9GAMM</name>
<sequence>MKVGFARVSTKEQDLNIQLSKLDAHGCEKIFQGKQSGASIRNEEKLKELIDFIREGDEVIVTRLDRLGRSLKSILEAIESIHKKGACLNIIDGSLNTKNDNPFATAMINLCGVFAQLERDLIKARTAEGREEAKAKGKHMGRLPALSDKQAKELYKDKLNGESISALAKKYSVSRPTVHRTIERMEQKNNKQKEMLCGLIKSQKLTS</sequence>
<dbReference type="InterPro" id="IPR006118">
    <property type="entry name" value="Recombinase_CS"/>
</dbReference>
<keyword evidence="3" id="KW-0238">DNA-binding</keyword>
<reference evidence="7" key="4">
    <citation type="submission" date="2020-09" db="EMBL/GenBank/DDBJ databases">
        <authorList>
            <person name="Sun Q."/>
            <person name="Zhou Y."/>
        </authorList>
    </citation>
    <scope>NUCLEOTIDE SEQUENCE</scope>
    <source>
        <strain evidence="7">CGMCC 1.15394</strain>
    </source>
</reference>
<dbReference type="CDD" id="cd03768">
    <property type="entry name" value="SR_ResInv"/>
    <property type="match status" value="1"/>
</dbReference>
<dbReference type="EMBL" id="QYSE01000006">
    <property type="protein sequence ID" value="RJF33129.1"/>
    <property type="molecule type" value="Genomic_DNA"/>
</dbReference>
<dbReference type="InterPro" id="IPR036162">
    <property type="entry name" value="Resolvase-like_N_sf"/>
</dbReference>
<dbReference type="Gene3D" id="3.40.50.1390">
    <property type="entry name" value="Resolvase, N-terminal catalytic domain"/>
    <property type="match status" value="1"/>
</dbReference>
<dbReference type="SMART" id="SM00857">
    <property type="entry name" value="Resolvase"/>
    <property type="match status" value="1"/>
</dbReference>
<dbReference type="RefSeq" id="WP_016708228.1">
    <property type="nucleotide sequence ID" value="NZ_BMIT01000005.1"/>
</dbReference>
<evidence type="ECO:0000313" key="9">
    <source>
        <dbReference type="Proteomes" id="UP000265938"/>
    </source>
</evidence>
<organism evidence="8 9">
    <name type="scientific">Pseudoalteromonas gelatinilytica</name>
    <dbReference type="NCBI Taxonomy" id="1703256"/>
    <lineage>
        <taxon>Bacteria</taxon>
        <taxon>Pseudomonadati</taxon>
        <taxon>Pseudomonadota</taxon>
        <taxon>Gammaproteobacteria</taxon>
        <taxon>Alteromonadales</taxon>
        <taxon>Pseudoalteromonadaceae</taxon>
        <taxon>Pseudoalteromonas</taxon>
    </lineage>
</organism>
<evidence type="ECO:0000256" key="2">
    <source>
        <dbReference type="ARBA" id="ARBA00022908"/>
    </source>
</evidence>
<dbReference type="GO" id="GO:0015074">
    <property type="term" value="P:DNA integration"/>
    <property type="evidence" value="ECO:0007669"/>
    <property type="project" value="UniProtKB-KW"/>
</dbReference>
<dbReference type="GO" id="GO:0003677">
    <property type="term" value="F:DNA binding"/>
    <property type="evidence" value="ECO:0007669"/>
    <property type="project" value="UniProtKB-KW"/>
</dbReference>
<evidence type="ECO:0000256" key="3">
    <source>
        <dbReference type="ARBA" id="ARBA00023125"/>
    </source>
</evidence>
<dbReference type="PROSITE" id="PS00398">
    <property type="entry name" value="RECOMBINASES_2"/>
    <property type="match status" value="1"/>
</dbReference>